<dbReference type="Proteomes" id="UP000077271">
    <property type="component" value="Unassembled WGS sequence"/>
</dbReference>
<evidence type="ECO:0000256" key="4">
    <source>
        <dbReference type="ARBA" id="ARBA00023224"/>
    </source>
</evidence>
<keyword evidence="3 7" id="KW-0472">Membrane</keyword>
<dbReference type="PANTHER" id="PTHR32089">
    <property type="entry name" value="METHYL-ACCEPTING CHEMOTAXIS PROTEIN MCPB"/>
    <property type="match status" value="1"/>
</dbReference>
<dbReference type="InterPro" id="IPR003660">
    <property type="entry name" value="HAMP_dom"/>
</dbReference>
<feature type="domain" description="HAMP" evidence="9">
    <location>
        <begin position="338"/>
        <end position="392"/>
    </location>
</feature>
<dbReference type="PROSITE" id="PS50885">
    <property type="entry name" value="HAMP"/>
    <property type="match status" value="1"/>
</dbReference>
<feature type="domain" description="Methyl-accepting transducer" evidence="8">
    <location>
        <begin position="411"/>
        <end position="661"/>
    </location>
</feature>
<accession>A0A177KMM2</accession>
<dbReference type="AlphaFoldDB" id="A0A177KMM2"/>
<keyword evidence="7" id="KW-0812">Transmembrane</keyword>
<evidence type="ECO:0000256" key="3">
    <source>
        <dbReference type="ARBA" id="ARBA00023136"/>
    </source>
</evidence>
<dbReference type="Gene3D" id="3.30.450.20">
    <property type="entry name" value="PAS domain"/>
    <property type="match status" value="2"/>
</dbReference>
<comment type="subcellular location">
    <subcellularLocation>
        <location evidence="1">Cell membrane</location>
    </subcellularLocation>
</comment>
<evidence type="ECO:0000313" key="11">
    <source>
        <dbReference type="Proteomes" id="UP000077271"/>
    </source>
</evidence>
<sequence length="697" mass="76278">MKKTKSIASKLSMLIISLFLILFTVYAMVTNVMLYNKSMDDAEAFAVKNTELSAAKIGEHFDETTELLQTMKTTMESMQADGKLTAASALNILQANFVENDYLFSMGLVLENGTVPIEPDVDKALIDSEKRFMPYVYKEESDIEIERVTGYDDGSDWSSIPKNEQRAVLTEAYEYEVDGKLINLSTISMPLTSRDGTYLGVIAADFSLEFMEELVKSGAPDGGFGRIITDQGFIVADSMDENQIKKNIDETIDWGRIKPVIDEGKESTLYVDSQVLGERSFNVFAPVQVDGIDEKWSVQTSVPKSSILAAFKQTIVVTVIAAIVMILMMAVATLWFIHRQLKPLTFLRSSIETAATGDLTQKVDKNYLKNDEIGAVAFAFNDMLGKVSSVIQTVRDSTLHLNRSSKDVHHVFEEVVASSHEVAAAVDEIAQGASKQSEDTEDTGNQIAGLSERIDVLSMLSADMNKLSHQAGESTQQGMSEVSLLRERNEAANDMNIRVKDQMQGLSAKISDIETVIESIHGITAQTNLLALNASIEAARAGEHGRGFAVVAAEVRKLAEQSRMETDVIQKTVQDILAASKQTSVVIEENMVLMDGQNESVSNTESAFIKQAEIAGQIGESVNELTSKLQEMIGQKEQAVLAIQSVSAISEETAASAEEVSASATGQQVELERIAKATEEMNEIASELKEVVDRFNV</sequence>
<dbReference type="CDD" id="cd06225">
    <property type="entry name" value="HAMP"/>
    <property type="match status" value="1"/>
</dbReference>
<dbReference type="Gene3D" id="1.10.287.950">
    <property type="entry name" value="Methyl-accepting chemotaxis protein"/>
    <property type="match status" value="1"/>
</dbReference>
<dbReference type="Pfam" id="PF22673">
    <property type="entry name" value="MCP-like_PDC_1"/>
    <property type="match status" value="1"/>
</dbReference>
<dbReference type="EMBL" id="LQWZ01000033">
    <property type="protein sequence ID" value="OAH54623.1"/>
    <property type="molecule type" value="Genomic_DNA"/>
</dbReference>
<feature type="transmembrane region" description="Helical" evidence="7">
    <location>
        <begin position="315"/>
        <end position="337"/>
    </location>
</feature>
<evidence type="ECO:0000256" key="5">
    <source>
        <dbReference type="ARBA" id="ARBA00029447"/>
    </source>
</evidence>
<dbReference type="CDD" id="cd12913">
    <property type="entry name" value="PDC1_MCP_like"/>
    <property type="match status" value="1"/>
</dbReference>
<dbReference type="SMART" id="SM00283">
    <property type="entry name" value="MA"/>
    <property type="match status" value="1"/>
</dbReference>
<organism evidence="10 11">
    <name type="scientific">Domibacillus aminovorans</name>
    <dbReference type="NCBI Taxonomy" id="29332"/>
    <lineage>
        <taxon>Bacteria</taxon>
        <taxon>Bacillati</taxon>
        <taxon>Bacillota</taxon>
        <taxon>Bacilli</taxon>
        <taxon>Bacillales</taxon>
        <taxon>Bacillaceae</taxon>
        <taxon>Domibacillus</taxon>
    </lineage>
</organism>
<dbReference type="PROSITE" id="PS50111">
    <property type="entry name" value="CHEMOTAXIS_TRANSDUC_2"/>
    <property type="match status" value="1"/>
</dbReference>
<evidence type="ECO:0000256" key="1">
    <source>
        <dbReference type="ARBA" id="ARBA00004236"/>
    </source>
</evidence>
<dbReference type="RefSeq" id="WP_063975215.1">
    <property type="nucleotide sequence ID" value="NZ_LQWZ01000033.1"/>
</dbReference>
<proteinExistence type="inferred from homology"/>
<dbReference type="Pfam" id="PF00672">
    <property type="entry name" value="HAMP"/>
    <property type="match status" value="1"/>
</dbReference>
<dbReference type="PANTHER" id="PTHR32089:SF112">
    <property type="entry name" value="LYSOZYME-LIKE PROTEIN-RELATED"/>
    <property type="match status" value="1"/>
</dbReference>
<keyword evidence="4 6" id="KW-0807">Transducer</keyword>
<evidence type="ECO:0000256" key="7">
    <source>
        <dbReference type="SAM" id="Phobius"/>
    </source>
</evidence>
<evidence type="ECO:0000313" key="10">
    <source>
        <dbReference type="EMBL" id="OAH54623.1"/>
    </source>
</evidence>
<comment type="similarity">
    <text evidence="5">Belongs to the methyl-accepting chemotaxis (MCP) protein family.</text>
</comment>
<dbReference type="Pfam" id="PF00015">
    <property type="entry name" value="MCPsignal"/>
    <property type="match status" value="1"/>
</dbReference>
<dbReference type="InterPro" id="IPR004089">
    <property type="entry name" value="MCPsignal_dom"/>
</dbReference>
<evidence type="ECO:0000256" key="6">
    <source>
        <dbReference type="PROSITE-ProRule" id="PRU00284"/>
    </source>
</evidence>
<evidence type="ECO:0000259" key="8">
    <source>
        <dbReference type="PROSITE" id="PS50111"/>
    </source>
</evidence>
<dbReference type="OrthoDB" id="9762005at2"/>
<comment type="caution">
    <text evidence="10">The sequence shown here is derived from an EMBL/GenBank/DDBJ whole genome shotgun (WGS) entry which is preliminary data.</text>
</comment>
<dbReference type="GO" id="GO:0005886">
    <property type="term" value="C:plasma membrane"/>
    <property type="evidence" value="ECO:0007669"/>
    <property type="project" value="UniProtKB-SubCell"/>
</dbReference>
<name>A0A177KMM2_9BACI</name>
<dbReference type="SUPFAM" id="SSF58104">
    <property type="entry name" value="Methyl-accepting chemotaxis protein (MCP) signaling domain"/>
    <property type="match status" value="1"/>
</dbReference>
<evidence type="ECO:0000256" key="2">
    <source>
        <dbReference type="ARBA" id="ARBA00022475"/>
    </source>
</evidence>
<evidence type="ECO:0000259" key="9">
    <source>
        <dbReference type="PROSITE" id="PS50885"/>
    </source>
</evidence>
<keyword evidence="2" id="KW-1003">Cell membrane</keyword>
<keyword evidence="7" id="KW-1133">Transmembrane helix</keyword>
<dbReference type="SMART" id="SM00304">
    <property type="entry name" value="HAMP"/>
    <property type="match status" value="1"/>
</dbReference>
<protein>
    <submittedName>
        <fullName evidence="10">Chemotaxis protein</fullName>
    </submittedName>
</protein>
<reference evidence="10 11" key="1">
    <citation type="submission" date="2016-01" db="EMBL/GenBank/DDBJ databases">
        <title>Investigation of taxonomic status of Bacillus aminovorans.</title>
        <authorList>
            <person name="Verma A."/>
            <person name="Pal Y."/>
            <person name="Krishnamurthi S."/>
        </authorList>
    </citation>
    <scope>NUCLEOTIDE SEQUENCE [LARGE SCALE GENOMIC DNA]</scope>
    <source>
        <strain evidence="10 11">DSM 4337</strain>
    </source>
</reference>
<gene>
    <name evidence="10" type="ORF">AWH48_08510</name>
</gene>
<dbReference type="GO" id="GO:0007165">
    <property type="term" value="P:signal transduction"/>
    <property type="evidence" value="ECO:0007669"/>
    <property type="project" value="UniProtKB-KW"/>
</dbReference>